<proteinExistence type="predicted"/>
<dbReference type="Proteomes" id="UP000054481">
    <property type="component" value="Unassembled WGS sequence"/>
</dbReference>
<dbReference type="Gene3D" id="3.40.50.300">
    <property type="entry name" value="P-loop containing nucleotide triphosphate hydrolases"/>
    <property type="match status" value="1"/>
</dbReference>
<gene>
    <name evidence="1" type="ORF">HIM_05985</name>
</gene>
<dbReference type="PANTHER" id="PTHR48312">
    <property type="match status" value="1"/>
</dbReference>
<protein>
    <recommendedName>
        <fullName evidence="3">Sulfotransferase domain-containing protein</fullName>
    </recommendedName>
</protein>
<dbReference type="InterPro" id="IPR027417">
    <property type="entry name" value="P-loop_NTPase"/>
</dbReference>
<evidence type="ECO:0000313" key="2">
    <source>
        <dbReference type="Proteomes" id="UP000054481"/>
    </source>
</evidence>
<sequence>MEEINLSTSRRIGRRDVFLFSHPRTASNLVTHLLSQQPGWAQSEYHFRRAFHYARRALYGSEHRQLTCEQRQEFEDLFQRGFSRLCQVRDAASKQGKCLFVKNHAFLLWDPCKLQDGGTASPAGTNPTRLPDDFLASWQPVFLIRHPALVFESWYRAEMRVESIDIRDSALDCFLTFRYSRRLYDWFVSRAVAPKDQETRTPDSASVYPIVLDANEIIETDSAIPKLCELLNMDPLKVCYSWKPTRPPGDVGLSLLHVSYMGGFWASDSIDKTKSSTGLNIGVKEAQWKEEFGAVVADALLTQVNNAMPDYNYLRDKRI</sequence>
<accession>A0A0F7ZP00</accession>
<evidence type="ECO:0008006" key="3">
    <source>
        <dbReference type="Google" id="ProtNLM"/>
    </source>
</evidence>
<organism evidence="1 2">
    <name type="scientific">Hirsutella minnesotensis 3608</name>
    <dbReference type="NCBI Taxonomy" id="1043627"/>
    <lineage>
        <taxon>Eukaryota</taxon>
        <taxon>Fungi</taxon>
        <taxon>Dikarya</taxon>
        <taxon>Ascomycota</taxon>
        <taxon>Pezizomycotina</taxon>
        <taxon>Sordariomycetes</taxon>
        <taxon>Hypocreomycetidae</taxon>
        <taxon>Hypocreales</taxon>
        <taxon>Ophiocordycipitaceae</taxon>
        <taxon>Hirsutella</taxon>
    </lineage>
</organism>
<evidence type="ECO:0000313" key="1">
    <source>
        <dbReference type="EMBL" id="KJZ74635.1"/>
    </source>
</evidence>
<dbReference type="AlphaFoldDB" id="A0A0F7ZP00"/>
<dbReference type="PANTHER" id="PTHR48312:SF1">
    <property type="entry name" value="SULFOTRANSFERASE"/>
    <property type="match status" value="1"/>
</dbReference>
<dbReference type="EMBL" id="KQ030524">
    <property type="protein sequence ID" value="KJZ74635.1"/>
    <property type="molecule type" value="Genomic_DNA"/>
</dbReference>
<reference evidence="1 2" key="1">
    <citation type="journal article" date="2014" name="Genome Biol. Evol.">
        <title>Comparative genomics and transcriptomics analyses reveal divergent lifestyle features of nematode endoparasitic fungus Hirsutella minnesotensis.</title>
        <authorList>
            <person name="Lai Y."/>
            <person name="Liu K."/>
            <person name="Zhang X."/>
            <person name="Zhang X."/>
            <person name="Li K."/>
            <person name="Wang N."/>
            <person name="Shu C."/>
            <person name="Wu Y."/>
            <person name="Wang C."/>
            <person name="Bushley K.E."/>
            <person name="Xiang M."/>
            <person name="Liu X."/>
        </authorList>
    </citation>
    <scope>NUCLEOTIDE SEQUENCE [LARGE SCALE GENOMIC DNA]</scope>
    <source>
        <strain evidence="1 2">3608</strain>
    </source>
</reference>
<dbReference type="OrthoDB" id="3650366at2759"/>
<name>A0A0F7ZP00_9HYPO</name>
<keyword evidence="2" id="KW-1185">Reference proteome</keyword>
<dbReference type="SUPFAM" id="SSF52540">
    <property type="entry name" value="P-loop containing nucleoside triphosphate hydrolases"/>
    <property type="match status" value="1"/>
</dbReference>